<comment type="subcellular location">
    <subcellularLocation>
        <location evidence="1">Cytoplasm</location>
        <location evidence="1">Cytoskeleton</location>
        <location evidence="1">Microtubule organizing center</location>
        <location evidence="1">Centrosome</location>
    </subcellularLocation>
</comment>
<organism evidence="8 9">
    <name type="scientific">Conger conger</name>
    <name type="common">Conger eel</name>
    <name type="synonym">Muraena conger</name>
    <dbReference type="NCBI Taxonomy" id="82655"/>
    <lineage>
        <taxon>Eukaryota</taxon>
        <taxon>Metazoa</taxon>
        <taxon>Chordata</taxon>
        <taxon>Craniata</taxon>
        <taxon>Vertebrata</taxon>
        <taxon>Euteleostomi</taxon>
        <taxon>Actinopterygii</taxon>
        <taxon>Neopterygii</taxon>
        <taxon>Teleostei</taxon>
        <taxon>Anguilliformes</taxon>
        <taxon>Congridae</taxon>
        <taxon>Conger</taxon>
    </lineage>
</organism>
<dbReference type="GO" id="GO:0097431">
    <property type="term" value="C:mitotic spindle pole"/>
    <property type="evidence" value="ECO:0007669"/>
    <property type="project" value="TreeGrafter"/>
</dbReference>
<feature type="coiled-coil region" evidence="5">
    <location>
        <begin position="1775"/>
        <end position="2072"/>
    </location>
</feature>
<protein>
    <recommendedName>
        <fullName evidence="7">EF-hand domain-containing protein</fullName>
    </recommendedName>
</protein>
<evidence type="ECO:0000256" key="4">
    <source>
        <dbReference type="ARBA" id="ARBA00023212"/>
    </source>
</evidence>
<feature type="coiled-coil region" evidence="5">
    <location>
        <begin position="985"/>
        <end position="1063"/>
    </location>
</feature>
<evidence type="ECO:0000313" key="9">
    <source>
        <dbReference type="Proteomes" id="UP001152803"/>
    </source>
</evidence>
<reference evidence="8" key="1">
    <citation type="journal article" date="2023" name="Science">
        <title>Genome structures resolve the early diversification of teleost fishes.</title>
        <authorList>
            <person name="Parey E."/>
            <person name="Louis A."/>
            <person name="Montfort J."/>
            <person name="Bouchez O."/>
            <person name="Roques C."/>
            <person name="Iampietro C."/>
            <person name="Lluch J."/>
            <person name="Castinel A."/>
            <person name="Donnadieu C."/>
            <person name="Desvignes T."/>
            <person name="Floi Bucao C."/>
            <person name="Jouanno E."/>
            <person name="Wen M."/>
            <person name="Mejri S."/>
            <person name="Dirks R."/>
            <person name="Jansen H."/>
            <person name="Henkel C."/>
            <person name="Chen W.J."/>
            <person name="Zahm M."/>
            <person name="Cabau C."/>
            <person name="Klopp C."/>
            <person name="Thompson A.W."/>
            <person name="Robinson-Rechavi M."/>
            <person name="Braasch I."/>
            <person name="Lecointre G."/>
            <person name="Bobe J."/>
            <person name="Postlethwait J.H."/>
            <person name="Berthelot C."/>
            <person name="Roest Crollius H."/>
            <person name="Guiguen Y."/>
        </authorList>
    </citation>
    <scope>NUCLEOTIDE SEQUENCE</scope>
    <source>
        <strain evidence="8">Concon-B</strain>
    </source>
</reference>
<keyword evidence="4" id="KW-0206">Cytoskeleton</keyword>
<dbReference type="Gene3D" id="1.10.238.10">
    <property type="entry name" value="EF-hand"/>
    <property type="match status" value="1"/>
</dbReference>
<feature type="coiled-coil region" evidence="5">
    <location>
        <begin position="412"/>
        <end position="446"/>
    </location>
</feature>
<evidence type="ECO:0000313" key="8">
    <source>
        <dbReference type="EMBL" id="KAJ8289067.1"/>
    </source>
</evidence>
<feature type="region of interest" description="Disordered" evidence="6">
    <location>
        <begin position="128"/>
        <end position="195"/>
    </location>
</feature>
<keyword evidence="9" id="KW-1185">Reference proteome</keyword>
<feature type="compositionally biased region" description="Basic and acidic residues" evidence="6">
    <location>
        <begin position="1755"/>
        <end position="1764"/>
    </location>
</feature>
<feature type="region of interest" description="Disordered" evidence="6">
    <location>
        <begin position="1"/>
        <end position="20"/>
    </location>
</feature>
<dbReference type="SUPFAM" id="SSF47473">
    <property type="entry name" value="EF-hand"/>
    <property type="match status" value="1"/>
</dbReference>
<evidence type="ECO:0000256" key="2">
    <source>
        <dbReference type="ARBA" id="ARBA00022490"/>
    </source>
</evidence>
<dbReference type="GO" id="GO:0005509">
    <property type="term" value="F:calcium ion binding"/>
    <property type="evidence" value="ECO:0007669"/>
    <property type="project" value="InterPro"/>
</dbReference>
<dbReference type="GO" id="GO:0097539">
    <property type="term" value="C:ciliary transition fiber"/>
    <property type="evidence" value="ECO:0007669"/>
    <property type="project" value="TreeGrafter"/>
</dbReference>
<feature type="domain" description="EF-hand" evidence="7">
    <location>
        <begin position="58"/>
        <end position="93"/>
    </location>
</feature>
<evidence type="ECO:0000256" key="5">
    <source>
        <dbReference type="SAM" id="Coils"/>
    </source>
</evidence>
<evidence type="ECO:0000259" key="7">
    <source>
        <dbReference type="PROSITE" id="PS50222"/>
    </source>
</evidence>
<feature type="coiled-coil region" evidence="5">
    <location>
        <begin position="820"/>
        <end position="948"/>
    </location>
</feature>
<accession>A0A9Q1E3R5</accession>
<feature type="region of interest" description="Disordered" evidence="6">
    <location>
        <begin position="1739"/>
        <end position="1764"/>
    </location>
</feature>
<dbReference type="Proteomes" id="UP001152803">
    <property type="component" value="Unassembled WGS sequence"/>
</dbReference>
<keyword evidence="5" id="KW-0175">Coiled coil</keyword>
<proteinExistence type="predicted"/>
<dbReference type="GO" id="GO:0034454">
    <property type="term" value="P:microtubule anchoring at centrosome"/>
    <property type="evidence" value="ECO:0007669"/>
    <property type="project" value="TreeGrafter"/>
</dbReference>
<dbReference type="InterPro" id="IPR002048">
    <property type="entry name" value="EF_hand_dom"/>
</dbReference>
<comment type="caution">
    <text evidence="8">The sequence shown here is derived from an EMBL/GenBank/DDBJ whole genome shotgun (WGS) entry which is preliminary data.</text>
</comment>
<dbReference type="PANTHER" id="PTHR18905:SF11">
    <property type="entry name" value="NINEIN"/>
    <property type="match status" value="1"/>
</dbReference>
<evidence type="ECO:0000256" key="1">
    <source>
        <dbReference type="ARBA" id="ARBA00004300"/>
    </source>
</evidence>
<keyword evidence="3" id="KW-0597">Phosphoprotein</keyword>
<dbReference type="GO" id="GO:0051642">
    <property type="term" value="P:centrosome localization"/>
    <property type="evidence" value="ECO:0007669"/>
    <property type="project" value="TreeGrafter"/>
</dbReference>
<name>A0A9Q1E3R5_CONCO</name>
<dbReference type="EMBL" id="JAFJMO010000001">
    <property type="protein sequence ID" value="KAJ8289067.1"/>
    <property type="molecule type" value="Genomic_DNA"/>
</dbReference>
<feature type="coiled-coil region" evidence="5">
    <location>
        <begin position="665"/>
        <end position="796"/>
    </location>
</feature>
<evidence type="ECO:0000256" key="6">
    <source>
        <dbReference type="SAM" id="MobiDB-lite"/>
    </source>
</evidence>
<feature type="region of interest" description="Disordered" evidence="6">
    <location>
        <begin position="619"/>
        <end position="644"/>
    </location>
</feature>
<feature type="coiled-coil region" evidence="5">
    <location>
        <begin position="1499"/>
        <end position="1550"/>
    </location>
</feature>
<dbReference type="GO" id="GO:0090222">
    <property type="term" value="P:centrosome-templated microtubule nucleation"/>
    <property type="evidence" value="ECO:0007669"/>
    <property type="project" value="TreeGrafter"/>
</dbReference>
<dbReference type="GO" id="GO:0005814">
    <property type="term" value="C:centriole"/>
    <property type="evidence" value="ECO:0007669"/>
    <property type="project" value="TreeGrafter"/>
</dbReference>
<gene>
    <name evidence="8" type="ORF">COCON_G00017260</name>
</gene>
<dbReference type="GO" id="GO:0000242">
    <property type="term" value="C:pericentriolar material"/>
    <property type="evidence" value="ECO:0007669"/>
    <property type="project" value="TreeGrafter"/>
</dbReference>
<dbReference type="InterPro" id="IPR011992">
    <property type="entry name" value="EF-hand-dom_pair"/>
</dbReference>
<evidence type="ECO:0000256" key="3">
    <source>
        <dbReference type="ARBA" id="ARBA00022553"/>
    </source>
</evidence>
<feature type="coiled-coil region" evidence="5">
    <location>
        <begin position="1409"/>
        <end position="1457"/>
    </location>
</feature>
<dbReference type="PROSITE" id="PS50222">
    <property type="entry name" value="EF_HAND_2"/>
    <property type="match status" value="1"/>
</dbReference>
<feature type="compositionally biased region" description="Basic and acidic residues" evidence="6">
    <location>
        <begin position="144"/>
        <end position="167"/>
    </location>
</feature>
<feature type="coiled-coil region" evidence="5">
    <location>
        <begin position="1109"/>
        <end position="1328"/>
    </location>
</feature>
<sequence>MLEQFVAEQSREDTAHTESQLNIQGGRKVVNWGPEEGHLSSPERCGLCYGMDEAQQDQYEQQLREVFQSFDASGRGSLCPEELSDLCQALHLEEVTPSLLHTLLQDSPDGRVDFEQFKDALILVLSTGGEPPASQDTSSVPDSPEARPKFVKDGKRYGRRSVPESRDSIAGFSVIPDSEPAGGDPEEAENPAVPRKRERWNAHVDSTEEYEAEGQLHFWNPDEPATPRGATVPPSDRLEERLYGACEDLAVPWDGCASHQELLSVCAHLGLEVTEDALGNLGSDGVMSVQDFVSWAVEHCKPPTPSASTPYRQLKRHHSTQPFDEMGRRIATPSAMTSTIGLRLFSTLDDGTGFAPVENLLDAWLDDGIENSTEILQALDFSLDGKVNLGDLTLALENELLITKNGIHQAALASFKAEIRHLLERADRELREKEKIRADFEKTEKLKNQMATEVDENHSAIERMNDLNLRKLEQEHREKLAVVRTELTKEMDLMQQQANQQREELEREMEKMKDDEAFLRDHLALTIKESGRLELELLESTEKLVEAENMVNKLQRNLDNILKEKFGDLDPGSAEFFLQEERMRQLRLHYEGQCREMQDRIDELQAELEEYQTLGRTPNVSLKPSLSEEFDNRSPGIESDQGLGSEDCQPFNMTLEAELMTEQLKAQHVQQVENLRAQMETKASEYHQELEEQRAAHKEEQRVLSLRCQEEVQALQAEMSRVQDRVQELQNQLDQVQLERVALEQSQEEERAELGRQHQEEVNSVRQELLEAQAQIAKLEEQLKTLEHQQAASEQSLTEDREALRRLHDEELTRQEEHHRADLQARLEEQQGRMQAEREEAVRRLVEQWEREKDQLQESHGAVLQARLEEERQRYLGESEDQERRLMEQWEKERLELKEQQEGALRVMREEARLRLLKDQEQLERSLLEKWEKERAQLEESQERIIQARLAEEMVSIQDEVEKSLVEVWEKERVQVEQRHGDVLRARVEEERERLLGEMGVQEKRLLGQMEEETARVEESHREAMQELSARHSEEREKLSGALDRLREEIVLERRELEMHFSQRIREVEARFSGDQNAVSERFQTDVSKLEQHYQKKLQGLSERHSEEKARWKSELEEAAHLAEQEKRTLQEALEQEKQSVTQELAKERDQLEQNHREEFEALATKNRELQNELENLISTAQSKEIELSRELNELHNRLQENLDTKDELLAQSEKKAQEIELLLQQAAEDFEQEKAELQGNLNQLEERNKQTLCLAEEQVEEQEKLLAESDHLKSKIQDMEVENNRLLEHFEEMKRGREESCGVITSLQNEIEELKVEIQRLKSSEKKQEVCPENVSETEEFDEDNLQVLSVVSPLAEREACAENAEDGAEVALFQDSVSPLEKETTMSKLQADFEVAIKERDLSISRIAALQGHVDGLQDQCDSAKEKNLVLQEQMHQLQQKESQLEDILEDSCEKMAAGAQALEENRYLRDEISAMIEHAKEMAAKASETEHFQARYEECICENSRLEEHNRKMEEQLLDLESKMHLIQDFQDQHARLQDEMTRVKEENCRLVAQVRDMQKHNDIFMVLQQDTEIALAEAMTEDTLQDLNSQLEAKIQAVSDLEDCCTEFERQNAKLRRALTGLQEKSFKIQETMQAHRNEAGRLAEENIVLRQNISALKEEDLREIQEEMLHKLEQYKKEKLTALRAAENFKKQVAELRFRGQQLEQENELLSQKNTQNAADLQELNHRLSELLRQRERKETGRCPNQQGEPGRDDLATESVQERRKMEACVFTLETKLSEAQEVNSLLEQEKAQLTQELSSVREQLYGGRDLSVDLAGAVSRAEKLQKENETLSGELSHCVDKVAKLGTVECQLSHLLEERQSLEKQSQALRAQLSTAQEKVQAKEEALQTASMQNARLKSDLRVTQQEKEALKQEVMSLHKQLQNANDKNQVLEMTLHTSGYQTQHKKLYWDELARLVEQDQQLLRQENERLQREVQNTKGDLVHARDKTRQLEALVVSVKQQKQQGQSSLVKAVEQEKACLKRELDSLRKELVSANRKVSEVQRELDSLRQENDGLKSRQSRLEAQLLELRLPGERRGQHRGDGLEINLQGAVAEQRAAHADSYRRIGRL</sequence>
<dbReference type="PANTHER" id="PTHR18905">
    <property type="entry name" value="NINEIN"/>
    <property type="match status" value="1"/>
</dbReference>
<keyword evidence="2" id="KW-0963">Cytoplasm</keyword>
<feature type="coiled-coil region" evidence="5">
    <location>
        <begin position="484"/>
        <end position="614"/>
    </location>
</feature>
<dbReference type="OrthoDB" id="5799458at2759"/>